<comment type="similarity">
    <text evidence="8">Belongs to the TsuA/YedE (TC 9.B.102) family.</text>
</comment>
<keyword evidence="5 9" id="KW-0812">Transmembrane</keyword>
<comment type="subcellular location">
    <subcellularLocation>
        <location evidence="1">Cell inner membrane</location>
        <topology evidence="1">Multi-pass membrane protein</topology>
    </subcellularLocation>
</comment>
<feature type="transmembrane region" description="Helical" evidence="9">
    <location>
        <begin position="54"/>
        <end position="74"/>
    </location>
</feature>
<evidence type="ECO:0000313" key="11">
    <source>
        <dbReference type="Proteomes" id="UP000521868"/>
    </source>
</evidence>
<feature type="transmembrane region" description="Helical" evidence="9">
    <location>
        <begin position="177"/>
        <end position="195"/>
    </location>
</feature>
<evidence type="ECO:0000256" key="4">
    <source>
        <dbReference type="ARBA" id="ARBA00022519"/>
    </source>
</evidence>
<feature type="transmembrane region" description="Helical" evidence="9">
    <location>
        <begin position="12"/>
        <end position="33"/>
    </location>
</feature>
<comment type="caution">
    <text evidence="10">The sequence shown here is derived from an EMBL/GenBank/DDBJ whole genome shotgun (WGS) entry which is preliminary data.</text>
</comment>
<feature type="transmembrane region" description="Helical" evidence="9">
    <location>
        <begin position="207"/>
        <end position="230"/>
    </location>
</feature>
<evidence type="ECO:0000256" key="8">
    <source>
        <dbReference type="ARBA" id="ARBA00035655"/>
    </source>
</evidence>
<name>A0A7X6DEJ9_9BURK</name>
<dbReference type="RefSeq" id="WP_168106820.1">
    <property type="nucleotide sequence ID" value="NZ_VTOX01000002.1"/>
</dbReference>
<feature type="transmembrane region" description="Helical" evidence="9">
    <location>
        <begin position="341"/>
        <end position="360"/>
    </location>
</feature>
<reference evidence="10 11" key="1">
    <citation type="journal article" date="2020" name="Nature">
        <title>Bacterial chemolithoautotrophy via manganese oxidation.</title>
        <authorList>
            <person name="Yu H."/>
            <person name="Leadbetter J.R."/>
        </authorList>
    </citation>
    <scope>NUCLEOTIDE SEQUENCE [LARGE SCALE GENOMIC DNA]</scope>
    <source>
        <strain evidence="10 11">RBP-1</strain>
    </source>
</reference>
<keyword evidence="4" id="KW-0997">Cell inner membrane</keyword>
<keyword evidence="6 9" id="KW-1133">Transmembrane helix</keyword>
<protein>
    <submittedName>
        <fullName evidence="10">YeeE/YedE family protein</fullName>
    </submittedName>
</protein>
<evidence type="ECO:0000313" key="10">
    <source>
        <dbReference type="EMBL" id="NKE65727.1"/>
    </source>
</evidence>
<dbReference type="PANTHER" id="PTHR30574">
    <property type="entry name" value="INNER MEMBRANE PROTEIN YEDE"/>
    <property type="match status" value="1"/>
</dbReference>
<evidence type="ECO:0000256" key="1">
    <source>
        <dbReference type="ARBA" id="ARBA00004429"/>
    </source>
</evidence>
<feature type="transmembrane region" description="Helical" evidence="9">
    <location>
        <begin position="273"/>
        <end position="293"/>
    </location>
</feature>
<evidence type="ECO:0000256" key="7">
    <source>
        <dbReference type="ARBA" id="ARBA00023136"/>
    </source>
</evidence>
<gene>
    <name evidence="10" type="ORF">RAMLITH_07815</name>
</gene>
<dbReference type="PANTHER" id="PTHR30574:SF1">
    <property type="entry name" value="SULPHUR TRANSPORT DOMAIN-CONTAINING PROTEIN"/>
    <property type="match status" value="1"/>
</dbReference>
<dbReference type="EMBL" id="VTOX01000002">
    <property type="protein sequence ID" value="NKE65727.1"/>
    <property type="molecule type" value="Genomic_DNA"/>
</dbReference>
<feature type="transmembrane region" description="Helical" evidence="9">
    <location>
        <begin position="86"/>
        <end position="107"/>
    </location>
</feature>
<dbReference type="InterPro" id="IPR007272">
    <property type="entry name" value="Sulf_transp_TsuA/YedE"/>
</dbReference>
<feature type="transmembrane region" description="Helical" evidence="9">
    <location>
        <begin position="313"/>
        <end position="335"/>
    </location>
</feature>
<dbReference type="AlphaFoldDB" id="A0A7X6DEJ9"/>
<evidence type="ECO:0000256" key="2">
    <source>
        <dbReference type="ARBA" id="ARBA00022448"/>
    </source>
</evidence>
<keyword evidence="3" id="KW-1003">Cell membrane</keyword>
<accession>A0A7X6DEJ9</accession>
<dbReference type="Proteomes" id="UP000521868">
    <property type="component" value="Unassembled WGS sequence"/>
</dbReference>
<keyword evidence="7 9" id="KW-0472">Membrane</keyword>
<proteinExistence type="inferred from homology"/>
<evidence type="ECO:0000256" key="5">
    <source>
        <dbReference type="ARBA" id="ARBA00022692"/>
    </source>
</evidence>
<feature type="transmembrane region" description="Helical" evidence="9">
    <location>
        <begin position="119"/>
        <end position="138"/>
    </location>
</feature>
<organism evidence="10 11">
    <name type="scientific">Ramlibacter lithotrophicus</name>
    <dbReference type="NCBI Taxonomy" id="2606681"/>
    <lineage>
        <taxon>Bacteria</taxon>
        <taxon>Pseudomonadati</taxon>
        <taxon>Pseudomonadota</taxon>
        <taxon>Betaproteobacteria</taxon>
        <taxon>Burkholderiales</taxon>
        <taxon>Comamonadaceae</taxon>
        <taxon>Ramlibacter</taxon>
    </lineage>
</organism>
<keyword evidence="11" id="KW-1185">Reference proteome</keyword>
<dbReference type="Pfam" id="PF04143">
    <property type="entry name" value="Sulf_transp"/>
    <property type="match status" value="1"/>
</dbReference>
<sequence length="376" mass="38565">MTTGELAMLTQQVLWGAFLVAMVFGAVVQRTGFCTMGAVSDVATMGDWTRMRQWGLAAGVATIGFGLLAWAGVVDPGSTLYASDRWSWLSALMGGAIFGFGMVLASGCPSKALVRVGGGSLKALVVVLVLGFAAFATLKGMTAVWRVATVDRVGVDFEGGARLPAWAAQALGIEPRVAGLVMGLAAGGALVAWALRSREFRQANNLLAGVGVGGAVLAMWWISGALGHVAEHPQTLEETFLATNSGRAEAFSFVSPIAYTLDWVMFYSDSNKLLTVGIVSVFGAVAGSALVALATGRFRWEGFGGPGDLGHHLAGAVLMGVGGVTALGCSIGQGISGISTLSATSLVAVAAMIAGARAALNYQVWRLDRPAAASHP</sequence>
<evidence type="ECO:0000256" key="9">
    <source>
        <dbReference type="SAM" id="Phobius"/>
    </source>
</evidence>
<dbReference type="GO" id="GO:0005886">
    <property type="term" value="C:plasma membrane"/>
    <property type="evidence" value="ECO:0007669"/>
    <property type="project" value="UniProtKB-SubCell"/>
</dbReference>
<evidence type="ECO:0000256" key="6">
    <source>
        <dbReference type="ARBA" id="ARBA00022989"/>
    </source>
</evidence>
<evidence type="ECO:0000256" key="3">
    <source>
        <dbReference type="ARBA" id="ARBA00022475"/>
    </source>
</evidence>
<keyword evidence="2" id="KW-0813">Transport</keyword>